<dbReference type="OrthoDB" id="5430717at2759"/>
<reference evidence="2 3" key="1">
    <citation type="submission" date="2018-05" db="EMBL/GenBank/DDBJ databases">
        <title>Whole genome sequencing for identification of molecular markers to develop diagnostic detection tools for the regulated plant pathogen Lachnellula willkommii.</title>
        <authorList>
            <person name="Giroux E."/>
            <person name="Bilodeau G."/>
        </authorList>
    </citation>
    <scope>NUCLEOTIDE SEQUENCE [LARGE SCALE GENOMIC DNA]</scope>
    <source>
        <strain evidence="2 3">CBS 625.97</strain>
    </source>
</reference>
<accession>A0A7D8YY80</accession>
<evidence type="ECO:0000313" key="3">
    <source>
        <dbReference type="Proteomes" id="UP000481288"/>
    </source>
</evidence>
<feature type="compositionally biased region" description="Low complexity" evidence="1">
    <location>
        <begin position="485"/>
        <end position="498"/>
    </location>
</feature>
<sequence length="563" mass="61574">MADWLRPVFARKTPNLSALPHAERQGTPSIDESVDLDEPAVPKMRSTSRVSSLIGGFRPNSPSIAMPDVFQGIKDPESTYHKPSADQASSTPCLCPCFGDASQATGILDQGRMLTAMAETLQVIMMNQSSMDPLPIEYNACILHVLESYYDLRQQLNAQQDTIEELKENHTKNVNDFEALATRWELKEEDYKTELKKLEVLLSKTNGGMEEVSLARSKSRIHGSQRASDEIGRGINTIKRRHRSSNTESKSEDTTIQFPDSPTIARRRYLRSKTSSFTQSQAEDIGGHDREPGFESVFNSSTSESSSSAYRVEGGATPGAALGLGIVIDKPLPNIPTNPPAGEVGSTRTERPEGMSFSFKPGDDEDLLAKGEAREFAKRHDLEEHIRRRRHTVHNQRAETPSTSQGETPRRPKIRTIMSELRSKTSTAPSPSPSPLPFLQRPSDLLMRGDSTSSVVTAVRDGSVGNSSALGSQHGRPSLDRHASSSEAITAAARAIAASKKKTSSRDQRQHRSEPLGQEVDSREGSVNGKGRLTPTAATSITTSGSNSDEPTTKRLEKRMATI</sequence>
<organism evidence="2 3">
    <name type="scientific">Lachnellula cervina</name>
    <dbReference type="NCBI Taxonomy" id="1316786"/>
    <lineage>
        <taxon>Eukaryota</taxon>
        <taxon>Fungi</taxon>
        <taxon>Dikarya</taxon>
        <taxon>Ascomycota</taxon>
        <taxon>Pezizomycotina</taxon>
        <taxon>Leotiomycetes</taxon>
        <taxon>Helotiales</taxon>
        <taxon>Lachnaceae</taxon>
        <taxon>Lachnellula</taxon>
    </lineage>
</organism>
<feature type="compositionally biased region" description="Low complexity" evidence="1">
    <location>
        <begin position="296"/>
        <end position="312"/>
    </location>
</feature>
<dbReference type="EMBL" id="QGMG01001200">
    <property type="protein sequence ID" value="TVY50297.1"/>
    <property type="molecule type" value="Genomic_DNA"/>
</dbReference>
<feature type="region of interest" description="Disordered" evidence="1">
    <location>
        <begin position="16"/>
        <end position="47"/>
    </location>
</feature>
<feature type="compositionally biased region" description="Basic and acidic residues" evidence="1">
    <location>
        <begin position="504"/>
        <end position="524"/>
    </location>
</feature>
<name>A0A7D8YY80_9HELO</name>
<feature type="compositionally biased region" description="Basic and acidic residues" evidence="1">
    <location>
        <begin position="551"/>
        <end position="563"/>
    </location>
</feature>
<feature type="compositionally biased region" description="Polar residues" evidence="1">
    <location>
        <begin position="272"/>
        <end position="282"/>
    </location>
</feature>
<gene>
    <name evidence="2" type="ORF">LCER1_G008515</name>
</gene>
<evidence type="ECO:0000313" key="2">
    <source>
        <dbReference type="EMBL" id="TVY50297.1"/>
    </source>
</evidence>
<comment type="caution">
    <text evidence="2">The sequence shown here is derived from an EMBL/GenBank/DDBJ whole genome shotgun (WGS) entry which is preliminary data.</text>
</comment>
<feature type="region of interest" description="Disordered" evidence="1">
    <location>
        <begin position="333"/>
        <end position="365"/>
    </location>
</feature>
<feature type="region of interest" description="Disordered" evidence="1">
    <location>
        <begin position="213"/>
        <end position="312"/>
    </location>
</feature>
<feature type="compositionally biased region" description="Polar residues" evidence="1">
    <location>
        <begin position="398"/>
        <end position="407"/>
    </location>
</feature>
<feature type="region of interest" description="Disordered" evidence="1">
    <location>
        <begin position="383"/>
        <end position="563"/>
    </location>
</feature>
<proteinExistence type="predicted"/>
<dbReference type="AlphaFoldDB" id="A0A7D8YY80"/>
<protein>
    <submittedName>
        <fullName evidence="2">Uncharacterized protein</fullName>
    </submittedName>
</protein>
<feature type="compositionally biased region" description="Polar residues" evidence="1">
    <location>
        <begin position="536"/>
        <end position="550"/>
    </location>
</feature>
<keyword evidence="3" id="KW-1185">Reference proteome</keyword>
<evidence type="ECO:0000256" key="1">
    <source>
        <dbReference type="SAM" id="MobiDB-lite"/>
    </source>
</evidence>
<dbReference type="Proteomes" id="UP000481288">
    <property type="component" value="Unassembled WGS sequence"/>
</dbReference>